<dbReference type="Pfam" id="PF04973">
    <property type="entry name" value="NMN_transporter"/>
    <property type="match status" value="1"/>
</dbReference>
<evidence type="ECO:0000256" key="6">
    <source>
        <dbReference type="ARBA" id="ARBA00022989"/>
    </source>
</evidence>
<evidence type="ECO:0000256" key="1">
    <source>
        <dbReference type="ARBA" id="ARBA00004651"/>
    </source>
</evidence>
<organism evidence="9 10">
    <name type="scientific">Streptomyces tamarix</name>
    <dbReference type="NCBI Taxonomy" id="3078565"/>
    <lineage>
        <taxon>Bacteria</taxon>
        <taxon>Bacillati</taxon>
        <taxon>Actinomycetota</taxon>
        <taxon>Actinomycetes</taxon>
        <taxon>Kitasatosporales</taxon>
        <taxon>Streptomycetaceae</taxon>
        <taxon>Streptomyces</taxon>
    </lineage>
</organism>
<keyword evidence="6 8" id="KW-1133">Transmembrane helix</keyword>
<dbReference type="EMBL" id="JAWCTQ010000016">
    <property type="protein sequence ID" value="MDT9683334.1"/>
    <property type="molecule type" value="Genomic_DNA"/>
</dbReference>
<accession>A0ABU3QKS9</accession>
<keyword evidence="7 8" id="KW-0472">Membrane</keyword>
<keyword evidence="10" id="KW-1185">Reference proteome</keyword>
<feature type="transmembrane region" description="Helical" evidence="8">
    <location>
        <begin position="142"/>
        <end position="161"/>
    </location>
</feature>
<feature type="transmembrane region" description="Helical" evidence="8">
    <location>
        <begin position="31"/>
        <end position="48"/>
    </location>
</feature>
<evidence type="ECO:0000256" key="4">
    <source>
        <dbReference type="ARBA" id="ARBA00022475"/>
    </source>
</evidence>
<comment type="similarity">
    <text evidence="2">Belongs to the nicotinamide ribonucleoside (NR) uptake permease (TC 4.B.1) family.</text>
</comment>
<name>A0ABU3QKS9_9ACTN</name>
<comment type="subcellular location">
    <subcellularLocation>
        <location evidence="1">Cell membrane</location>
        <topology evidence="1">Multi-pass membrane protein</topology>
    </subcellularLocation>
</comment>
<gene>
    <name evidence="9" type="primary">pnuC</name>
    <name evidence="9" type="ORF">RND61_14810</name>
</gene>
<proteinExistence type="inferred from homology"/>
<evidence type="ECO:0000256" key="5">
    <source>
        <dbReference type="ARBA" id="ARBA00022692"/>
    </source>
</evidence>
<feature type="transmembrane region" description="Helical" evidence="8">
    <location>
        <begin position="221"/>
        <end position="239"/>
    </location>
</feature>
<dbReference type="PANTHER" id="PTHR36122:SF2">
    <property type="entry name" value="NICOTINAMIDE RIBOSIDE TRANSPORTER PNUC"/>
    <property type="match status" value="1"/>
</dbReference>
<protein>
    <submittedName>
        <fullName evidence="9">Nicotinamide riboside transporter PnuC</fullName>
    </submittedName>
</protein>
<keyword evidence="4" id="KW-1003">Cell membrane</keyword>
<evidence type="ECO:0000256" key="7">
    <source>
        <dbReference type="ARBA" id="ARBA00023136"/>
    </source>
</evidence>
<dbReference type="NCBIfam" id="TIGR01528">
    <property type="entry name" value="NMN_trans_PnuC"/>
    <property type="match status" value="1"/>
</dbReference>
<evidence type="ECO:0000256" key="2">
    <source>
        <dbReference type="ARBA" id="ARBA00006669"/>
    </source>
</evidence>
<sequence>MLGNEFIEDFKASFSPKQQLKDFKSLTKGQSWLLVIMLLAQFWAFIAGKDFSGTGWLGIVTGVATVINLVLIDRGFITNYAWGFVSAGAWFAVSLHNWLLSDIATQGFFFFMQFVGIYMWGAQIRKAQSNAVEAKKLTAKQAALVTLGSLLLYLVLVYVTTHFHGNQALLDASLLPLNIIGQMLMSYGYRTQWIAWIAVDVIAIIIWYNQTKTLSPASLSMLVLNITMLVNALYGAYLWNRKEGLGNVTNSEHN</sequence>
<reference evidence="9 10" key="1">
    <citation type="submission" date="2023-09" db="EMBL/GenBank/DDBJ databases">
        <title>Streptomyces sp. nov.: A antagonism against Alternaria gaisen Producing Streptochlin, Isolated from Tamarix root soil.</title>
        <authorList>
            <person name="Chen Y."/>
        </authorList>
    </citation>
    <scope>NUCLEOTIDE SEQUENCE [LARGE SCALE GENOMIC DNA]</scope>
    <source>
        <strain evidence="9 10">TRM76323</strain>
    </source>
</reference>
<evidence type="ECO:0000313" key="9">
    <source>
        <dbReference type="EMBL" id="MDT9683334.1"/>
    </source>
</evidence>
<keyword evidence="3" id="KW-0813">Transport</keyword>
<comment type="caution">
    <text evidence="9">The sequence shown here is derived from an EMBL/GenBank/DDBJ whole genome shotgun (WGS) entry which is preliminary data.</text>
</comment>
<feature type="transmembrane region" description="Helical" evidence="8">
    <location>
        <begin position="54"/>
        <end position="72"/>
    </location>
</feature>
<feature type="transmembrane region" description="Helical" evidence="8">
    <location>
        <begin position="103"/>
        <end position="121"/>
    </location>
</feature>
<keyword evidence="5 8" id="KW-0812">Transmembrane</keyword>
<dbReference type="RefSeq" id="WP_315878408.1">
    <property type="nucleotide sequence ID" value="NZ_JAWCTQ010000016.1"/>
</dbReference>
<evidence type="ECO:0000313" key="10">
    <source>
        <dbReference type="Proteomes" id="UP001250181"/>
    </source>
</evidence>
<feature type="transmembrane region" description="Helical" evidence="8">
    <location>
        <begin position="193"/>
        <end position="209"/>
    </location>
</feature>
<evidence type="ECO:0000256" key="3">
    <source>
        <dbReference type="ARBA" id="ARBA00022448"/>
    </source>
</evidence>
<evidence type="ECO:0000256" key="8">
    <source>
        <dbReference type="SAM" id="Phobius"/>
    </source>
</evidence>
<dbReference type="Proteomes" id="UP001250181">
    <property type="component" value="Unassembled WGS sequence"/>
</dbReference>
<feature type="transmembrane region" description="Helical" evidence="8">
    <location>
        <begin position="79"/>
        <end position="97"/>
    </location>
</feature>
<dbReference type="InterPro" id="IPR006419">
    <property type="entry name" value="NMN_transpt_PnuC"/>
</dbReference>
<dbReference type="PANTHER" id="PTHR36122">
    <property type="entry name" value="NICOTINAMIDE RIBOSIDE TRANSPORTER PNUC"/>
    <property type="match status" value="1"/>
</dbReference>